<dbReference type="GO" id="GO:0008234">
    <property type="term" value="F:cysteine-type peptidase activity"/>
    <property type="evidence" value="ECO:0007669"/>
    <property type="project" value="InterPro"/>
</dbReference>
<comment type="similarity">
    <text evidence="1">Belongs to the peptidase C1 family.</text>
</comment>
<dbReference type="EMBL" id="LSMT01000702">
    <property type="protein sequence ID" value="PFX14979.1"/>
    <property type="molecule type" value="Genomic_DNA"/>
</dbReference>
<dbReference type="InterPro" id="IPR038765">
    <property type="entry name" value="Papain-like_cys_pep_sf"/>
</dbReference>
<name>A0A2B4RDU6_STYPI</name>
<keyword evidence="6" id="KW-1185">Reference proteome</keyword>
<dbReference type="CDD" id="cd02248">
    <property type="entry name" value="Peptidase_C1A"/>
    <property type="match status" value="1"/>
</dbReference>
<dbReference type="PANTHER" id="PTHR12411">
    <property type="entry name" value="CYSTEINE PROTEASE FAMILY C1-RELATED"/>
    <property type="match status" value="1"/>
</dbReference>
<evidence type="ECO:0000313" key="5">
    <source>
        <dbReference type="EMBL" id="PFX14979.1"/>
    </source>
</evidence>
<accession>A0A2B4RDU6</accession>
<gene>
    <name evidence="5" type="ORF">AWC38_SpisGene20828</name>
</gene>
<dbReference type="SMART" id="SM00848">
    <property type="entry name" value="Inhibitor_I29"/>
    <property type="match status" value="1"/>
</dbReference>
<dbReference type="PROSITE" id="PS00639">
    <property type="entry name" value="THIOL_PROTEASE_HIS"/>
    <property type="match status" value="1"/>
</dbReference>
<dbReference type="InterPro" id="IPR013128">
    <property type="entry name" value="Peptidase_C1A"/>
</dbReference>
<dbReference type="Pfam" id="PF00112">
    <property type="entry name" value="Peptidase_C1"/>
    <property type="match status" value="1"/>
</dbReference>
<dbReference type="Gene3D" id="1.10.287.2250">
    <property type="match status" value="1"/>
</dbReference>
<dbReference type="GO" id="GO:0006508">
    <property type="term" value="P:proteolysis"/>
    <property type="evidence" value="ECO:0007669"/>
    <property type="project" value="InterPro"/>
</dbReference>
<protein>
    <submittedName>
        <fullName evidence="5">Cathepsin L</fullName>
    </submittedName>
</protein>
<dbReference type="InterPro" id="IPR013201">
    <property type="entry name" value="Prot_inhib_I29"/>
</dbReference>
<dbReference type="InterPro" id="IPR000668">
    <property type="entry name" value="Peptidase_C1A_C"/>
</dbReference>
<dbReference type="InterPro" id="IPR039417">
    <property type="entry name" value="Peptidase_C1A_papain-like"/>
</dbReference>
<evidence type="ECO:0000256" key="1">
    <source>
        <dbReference type="ARBA" id="ARBA00008455"/>
    </source>
</evidence>
<evidence type="ECO:0000313" key="6">
    <source>
        <dbReference type="Proteomes" id="UP000225706"/>
    </source>
</evidence>
<proteinExistence type="inferred from homology"/>
<sequence length="216" mass="23997">MHPMSRGSRITLMAHSTIALLVTLSISVALSELLIKDNVWHSWKEFHSKKYASDDEESLRYTIWNENMKTITKHNADPNSKFTLQMNHLGDMDEKCKYNASSVGVDDTGFVDVKHGNEDALKSAVATVGPVSVAIDAAHTSFKHYKDGVYDEPDCSSVNLDHAVLVVGYGTTADEKDYWLVKNSWGNGWGMDGYIMMSRNKDNQCGIATNASYPLV</sequence>
<evidence type="ECO:0000259" key="3">
    <source>
        <dbReference type="SMART" id="SM00645"/>
    </source>
</evidence>
<dbReference type="InterPro" id="IPR025661">
    <property type="entry name" value="Pept_asp_AS"/>
</dbReference>
<dbReference type="STRING" id="50429.A0A2B4RDU6"/>
<feature type="domain" description="Cathepsin propeptide inhibitor" evidence="4">
    <location>
        <begin position="40"/>
        <end position="97"/>
    </location>
</feature>
<evidence type="ECO:0000256" key="2">
    <source>
        <dbReference type="ARBA" id="ARBA00023157"/>
    </source>
</evidence>
<organism evidence="5 6">
    <name type="scientific">Stylophora pistillata</name>
    <name type="common">Smooth cauliflower coral</name>
    <dbReference type="NCBI Taxonomy" id="50429"/>
    <lineage>
        <taxon>Eukaryota</taxon>
        <taxon>Metazoa</taxon>
        <taxon>Cnidaria</taxon>
        <taxon>Anthozoa</taxon>
        <taxon>Hexacorallia</taxon>
        <taxon>Scleractinia</taxon>
        <taxon>Astrocoeniina</taxon>
        <taxon>Pocilloporidae</taxon>
        <taxon>Stylophora</taxon>
    </lineage>
</organism>
<dbReference type="FunFam" id="3.90.70.10:FF:000332">
    <property type="entry name" value="Cathepsin L1"/>
    <property type="match status" value="1"/>
</dbReference>
<feature type="domain" description="Peptidase C1A papain C-terminal" evidence="3">
    <location>
        <begin position="6"/>
        <end position="215"/>
    </location>
</feature>
<reference evidence="6" key="1">
    <citation type="journal article" date="2017" name="bioRxiv">
        <title>Comparative analysis of the genomes of Stylophora pistillata and Acropora digitifera provides evidence for extensive differences between species of corals.</title>
        <authorList>
            <person name="Voolstra C.R."/>
            <person name="Li Y."/>
            <person name="Liew Y.J."/>
            <person name="Baumgarten S."/>
            <person name="Zoccola D."/>
            <person name="Flot J.-F."/>
            <person name="Tambutte S."/>
            <person name="Allemand D."/>
            <person name="Aranda M."/>
        </authorList>
    </citation>
    <scope>NUCLEOTIDE SEQUENCE [LARGE SCALE GENOMIC DNA]</scope>
</reference>
<dbReference type="AlphaFoldDB" id="A0A2B4RDU6"/>
<keyword evidence="2" id="KW-1015">Disulfide bond</keyword>
<dbReference type="SMART" id="SM00645">
    <property type="entry name" value="Pept_C1"/>
    <property type="match status" value="1"/>
</dbReference>
<dbReference type="SUPFAM" id="SSF54001">
    <property type="entry name" value="Cysteine proteinases"/>
    <property type="match status" value="1"/>
</dbReference>
<dbReference type="OrthoDB" id="10253408at2759"/>
<dbReference type="InterPro" id="IPR025660">
    <property type="entry name" value="Pept_his_AS"/>
</dbReference>
<dbReference type="PROSITE" id="PS00640">
    <property type="entry name" value="THIOL_PROTEASE_ASN"/>
    <property type="match status" value="1"/>
</dbReference>
<dbReference type="Proteomes" id="UP000225706">
    <property type="component" value="Unassembled WGS sequence"/>
</dbReference>
<dbReference type="Gene3D" id="3.90.70.10">
    <property type="entry name" value="Cysteine proteinases"/>
    <property type="match status" value="1"/>
</dbReference>
<evidence type="ECO:0000259" key="4">
    <source>
        <dbReference type="SMART" id="SM00848"/>
    </source>
</evidence>
<comment type="caution">
    <text evidence="5">The sequence shown here is derived from an EMBL/GenBank/DDBJ whole genome shotgun (WGS) entry which is preliminary data.</text>
</comment>